<dbReference type="EMBL" id="MT310865">
    <property type="protein sequence ID" value="QJD50860.1"/>
    <property type="molecule type" value="Genomic_DNA"/>
</dbReference>
<reference evidence="1 2" key="1">
    <citation type="submission" date="2020-04" db="EMBL/GenBank/DDBJ databases">
        <authorList>
            <person name="Angtuaco S.E."/>
            <person name="Chung R.C."/>
            <person name="Hung A.H."/>
            <person name="Eghdamian A."/>
            <person name="Zhu L."/>
            <person name="Shaffer C.D."/>
            <person name="Weston-Hafer K.A."/>
            <person name="Garlena R.A."/>
            <person name="Russell D.A."/>
            <person name="Pope W.H."/>
            <person name="Jacobs-Sera D."/>
            <person name="Hatfull G.F."/>
        </authorList>
    </citation>
    <scope>NUCLEOTIDE SEQUENCE [LARGE SCALE GENOMIC DNA]</scope>
</reference>
<dbReference type="KEGG" id="vg:65125623"/>
<gene>
    <name evidence="1" type="primary">121</name>
    <name evidence="1" type="ORF">SEA_BMOC_121</name>
</gene>
<name>A0A6M3T059_9CAUD</name>
<organism evidence="1 2">
    <name type="scientific">Streptomyces phage Bmoc</name>
    <dbReference type="NCBI Taxonomy" id="2725629"/>
    <lineage>
        <taxon>Viruses</taxon>
        <taxon>Duplodnaviria</taxon>
        <taxon>Heunggongvirae</taxon>
        <taxon>Uroviricota</taxon>
        <taxon>Caudoviricetes</taxon>
        <taxon>Stanwilliamsviridae</taxon>
        <taxon>Boydwoodruffvirinae</taxon>
        <taxon>Samistivirus</taxon>
        <taxon>Samistivirus bmoc</taxon>
    </lineage>
</organism>
<proteinExistence type="predicted"/>
<dbReference type="Proteomes" id="UP000502409">
    <property type="component" value="Genome"/>
</dbReference>
<evidence type="ECO:0000313" key="1">
    <source>
        <dbReference type="EMBL" id="QJD50860.1"/>
    </source>
</evidence>
<protein>
    <submittedName>
        <fullName evidence="1">Uncharacterized protein</fullName>
    </submittedName>
</protein>
<dbReference type="RefSeq" id="YP_010107511.1">
    <property type="nucleotide sequence ID" value="NC_055842.1"/>
</dbReference>
<dbReference type="GeneID" id="65125623"/>
<sequence>MIGHPAESMFDIVRTLIENSAELADDVRVTHLEIRENNGSDSILP</sequence>
<accession>A0A6M3T059</accession>
<evidence type="ECO:0000313" key="2">
    <source>
        <dbReference type="Proteomes" id="UP000502409"/>
    </source>
</evidence>
<keyword evidence="2" id="KW-1185">Reference proteome</keyword>